<accession>A0AA88Y5N7</accession>
<reference evidence="2" key="1">
    <citation type="submission" date="2019-08" db="EMBL/GenBank/DDBJ databases">
        <title>The improved chromosome-level genome for the pearl oyster Pinctada fucata martensii using PacBio sequencing and Hi-C.</title>
        <authorList>
            <person name="Zheng Z."/>
        </authorList>
    </citation>
    <scope>NUCLEOTIDE SEQUENCE</scope>
    <source>
        <strain evidence="2">ZZ-2019</strain>
        <tissue evidence="2">Adductor muscle</tissue>
    </source>
</reference>
<dbReference type="PANTHER" id="PTHR46880:SF5">
    <property type="entry name" value="DUF4371 DOMAIN-CONTAINING PROTEIN"/>
    <property type="match status" value="1"/>
</dbReference>
<comment type="caution">
    <text evidence="2">The sequence shown here is derived from an EMBL/GenBank/DDBJ whole genome shotgun (WGS) entry which is preliminary data.</text>
</comment>
<dbReference type="GO" id="GO:0046983">
    <property type="term" value="F:protein dimerization activity"/>
    <property type="evidence" value="ECO:0007669"/>
    <property type="project" value="InterPro"/>
</dbReference>
<dbReference type="SUPFAM" id="SSF53098">
    <property type="entry name" value="Ribonuclease H-like"/>
    <property type="match status" value="1"/>
</dbReference>
<dbReference type="AlphaFoldDB" id="A0AA88Y5N7"/>
<evidence type="ECO:0000313" key="2">
    <source>
        <dbReference type="EMBL" id="KAK3098990.1"/>
    </source>
</evidence>
<feature type="domain" description="HAT C-terminal dimerisation" evidence="1">
    <location>
        <begin position="99"/>
        <end position="155"/>
    </location>
</feature>
<feature type="non-terminal residue" evidence="2">
    <location>
        <position position="1"/>
    </location>
</feature>
<name>A0AA88Y5N7_PINIB</name>
<protein>
    <recommendedName>
        <fullName evidence="1">HAT C-terminal dimerisation domain-containing protein</fullName>
    </recommendedName>
</protein>
<evidence type="ECO:0000313" key="3">
    <source>
        <dbReference type="Proteomes" id="UP001186944"/>
    </source>
</evidence>
<organism evidence="2 3">
    <name type="scientific">Pinctada imbricata</name>
    <name type="common">Atlantic pearl-oyster</name>
    <name type="synonym">Pinctada martensii</name>
    <dbReference type="NCBI Taxonomy" id="66713"/>
    <lineage>
        <taxon>Eukaryota</taxon>
        <taxon>Metazoa</taxon>
        <taxon>Spiralia</taxon>
        <taxon>Lophotrochozoa</taxon>
        <taxon>Mollusca</taxon>
        <taxon>Bivalvia</taxon>
        <taxon>Autobranchia</taxon>
        <taxon>Pteriomorphia</taxon>
        <taxon>Pterioida</taxon>
        <taxon>Pterioidea</taxon>
        <taxon>Pteriidae</taxon>
        <taxon>Pinctada</taxon>
    </lineage>
</organism>
<dbReference type="InterPro" id="IPR012337">
    <property type="entry name" value="RNaseH-like_sf"/>
</dbReference>
<gene>
    <name evidence="2" type="ORF">FSP39_024990</name>
</gene>
<proteinExistence type="predicted"/>
<dbReference type="InterPro" id="IPR008906">
    <property type="entry name" value="HATC_C_dom"/>
</dbReference>
<evidence type="ECO:0000259" key="1">
    <source>
        <dbReference type="Pfam" id="PF05699"/>
    </source>
</evidence>
<keyword evidence="3" id="KW-1185">Reference proteome</keyword>
<dbReference type="EMBL" id="VSWD01000007">
    <property type="protein sequence ID" value="KAK3098990.1"/>
    <property type="molecule type" value="Genomic_DNA"/>
</dbReference>
<sequence length="185" mass="21525">RFPSNDLLSSFSVLALRPVSFLDSKELEEFGTEEMDILCQFYGEKQTVKWKQEKVTKSNTSEPIIDVAKTKKEWGLLKRVVVAEKFPRDFMQLLWGLTWKYHKDKFPNLLTLARLALTSAVHTAGCERGFSVQNQILTKLRNRLNVETQSKLMRVKLCCLERNVIVEKALSVWRKSKTRRAYALK</sequence>
<dbReference type="Pfam" id="PF05699">
    <property type="entry name" value="Dimer_Tnp_hAT"/>
    <property type="match status" value="1"/>
</dbReference>
<dbReference type="PANTHER" id="PTHR46880">
    <property type="entry name" value="RAS-ASSOCIATING DOMAIN-CONTAINING PROTEIN"/>
    <property type="match status" value="1"/>
</dbReference>
<dbReference type="Proteomes" id="UP001186944">
    <property type="component" value="Unassembled WGS sequence"/>
</dbReference>